<evidence type="ECO:0000313" key="1">
    <source>
        <dbReference type="EMBL" id="TFY70196.1"/>
    </source>
</evidence>
<proteinExistence type="predicted"/>
<evidence type="ECO:0000313" key="2">
    <source>
        <dbReference type="Proteomes" id="UP000298327"/>
    </source>
</evidence>
<reference evidence="1 2" key="1">
    <citation type="submission" date="2019-02" db="EMBL/GenBank/DDBJ databases">
        <title>Genome sequencing of the rare red list fungi Dentipellis fragilis.</title>
        <authorList>
            <person name="Buettner E."/>
            <person name="Kellner H."/>
        </authorList>
    </citation>
    <scope>NUCLEOTIDE SEQUENCE [LARGE SCALE GENOMIC DNA]</scope>
    <source>
        <strain evidence="1 2">DSM 105465</strain>
    </source>
</reference>
<accession>A0A4Y9Z5Q2</accession>
<comment type="caution">
    <text evidence="1">The sequence shown here is derived from an EMBL/GenBank/DDBJ whole genome shotgun (WGS) entry which is preliminary data.</text>
</comment>
<dbReference type="EMBL" id="SEOQ01000116">
    <property type="protein sequence ID" value="TFY70196.1"/>
    <property type="molecule type" value="Genomic_DNA"/>
</dbReference>
<dbReference type="Proteomes" id="UP000298327">
    <property type="component" value="Unassembled WGS sequence"/>
</dbReference>
<name>A0A4Y9Z5Q2_9AGAM</name>
<keyword evidence="2" id="KW-1185">Reference proteome</keyword>
<sequence>MVNSTPQIAAGSWSTCKISVIGIQDQDRARPVGWPSGGGAVHASVSRPMALSKLAVALYTAEELDVLESRAIGI</sequence>
<protein>
    <submittedName>
        <fullName evidence="1">Uncharacterized protein</fullName>
    </submittedName>
</protein>
<dbReference type="AlphaFoldDB" id="A0A4Y9Z5Q2"/>
<organism evidence="1 2">
    <name type="scientific">Dentipellis fragilis</name>
    <dbReference type="NCBI Taxonomy" id="205917"/>
    <lineage>
        <taxon>Eukaryota</taxon>
        <taxon>Fungi</taxon>
        <taxon>Dikarya</taxon>
        <taxon>Basidiomycota</taxon>
        <taxon>Agaricomycotina</taxon>
        <taxon>Agaricomycetes</taxon>
        <taxon>Russulales</taxon>
        <taxon>Hericiaceae</taxon>
        <taxon>Dentipellis</taxon>
    </lineage>
</organism>
<gene>
    <name evidence="1" type="ORF">EVG20_g2819</name>
</gene>